<dbReference type="GO" id="GO:0006935">
    <property type="term" value="P:chemotaxis"/>
    <property type="evidence" value="ECO:0007669"/>
    <property type="project" value="UniProtKB-ARBA"/>
</dbReference>
<feature type="chain" id="PRO_5021761327" evidence="6">
    <location>
        <begin position="30"/>
        <end position="669"/>
    </location>
</feature>
<dbReference type="EMBL" id="CP036425">
    <property type="protein sequence ID" value="QDU32095.1"/>
    <property type="molecule type" value="Genomic_DNA"/>
</dbReference>
<comment type="subcellular location">
    <subcellularLocation>
        <location evidence="1">Membrane</location>
    </subcellularLocation>
</comment>
<feature type="domain" description="Methyl-accepting transducer" evidence="7">
    <location>
        <begin position="393"/>
        <end position="629"/>
    </location>
</feature>
<dbReference type="FunFam" id="1.10.287.950:FF:000001">
    <property type="entry name" value="Methyl-accepting chemotaxis sensory transducer"/>
    <property type="match status" value="1"/>
</dbReference>
<dbReference type="Pfam" id="PF00015">
    <property type="entry name" value="MCPsignal"/>
    <property type="match status" value="1"/>
</dbReference>
<dbReference type="CDD" id="cd11386">
    <property type="entry name" value="MCP_signal"/>
    <property type="match status" value="1"/>
</dbReference>
<evidence type="ECO:0000313" key="9">
    <source>
        <dbReference type="EMBL" id="QDU32095.1"/>
    </source>
</evidence>
<keyword evidence="5" id="KW-0812">Transmembrane</keyword>
<dbReference type="Proteomes" id="UP000317369">
    <property type="component" value="Chromosome"/>
</dbReference>
<evidence type="ECO:0000256" key="5">
    <source>
        <dbReference type="SAM" id="Phobius"/>
    </source>
</evidence>
<sequence length="669" mass="70943" precursor="true">MKFKSVRTKFVAWSSLALVASLTVATTFAGWKAWSDAQSSATEKAIKIALTTSNTIKGALDNDMGTVRTLADFAASAVNTQTNRIDSPELIKQTLKSTLETNPGYVGVWLNYEPNFLPTNQTEKAPDTYANFYWSRDDTGKLIYTDIATNEPATADYYQQPYKAGKDAATEPYEYEVGGKTVLMASFATPIIKNNKTVGVIGIDIPLDNLQQLASACDAFDGSAKMVILSPGGHIVGYKDQPDLLNTNAADINEEFKLNKDRILAGESMNWQAKGLLQVYAPTSFGRGGQFSTTIIAVPESVILAPAKAALLKMIGLGLLCLIAASFLLYYLGGKIANPIKQVVDGMNDISQGDGDLTKRLARQTDDEVGDLADAFNTFAEKVHDIIAQVTETTQQVASAATQIASSSEEIAQGMSEQSAQVTEVSSAIEEMSASITEVATRSNDAHENSNKAKSTAVTGSDIVSQTIQGIEQIASDASQVGSLIGNLGSQAQRIGEIIVVINDISDQTNLLALNAAIEAARAGEHGRGFAVVADEVRKLADRTTKATDDITELIGNIQQGTNDAITQMDASKGNVERGVQTATDAGSSLSEIIDGADNVSSLIQTIAAAAEQQSAAAEEISSNIQSISAVTAQSREGTDQAAQAANHLSEKADQLKQLVSQFKIREAA</sequence>
<dbReference type="Pfam" id="PF22673">
    <property type="entry name" value="MCP-like_PDC_1"/>
    <property type="match status" value="1"/>
</dbReference>
<dbReference type="PROSITE" id="PS50885">
    <property type="entry name" value="HAMP"/>
    <property type="match status" value="1"/>
</dbReference>
<dbReference type="PANTHER" id="PTHR32089:SF112">
    <property type="entry name" value="LYSOZYME-LIKE PROTEIN-RELATED"/>
    <property type="match status" value="1"/>
</dbReference>
<reference evidence="9 10" key="1">
    <citation type="submission" date="2019-02" db="EMBL/GenBank/DDBJ databases">
        <title>Deep-cultivation of Planctomycetes and their phenomic and genomic characterization uncovers novel biology.</title>
        <authorList>
            <person name="Wiegand S."/>
            <person name="Jogler M."/>
            <person name="Boedeker C."/>
            <person name="Pinto D."/>
            <person name="Vollmers J."/>
            <person name="Rivas-Marin E."/>
            <person name="Kohn T."/>
            <person name="Peeters S.H."/>
            <person name="Heuer A."/>
            <person name="Rast P."/>
            <person name="Oberbeckmann S."/>
            <person name="Bunk B."/>
            <person name="Jeske O."/>
            <person name="Meyerdierks A."/>
            <person name="Storesund J.E."/>
            <person name="Kallscheuer N."/>
            <person name="Luecker S."/>
            <person name="Lage O.M."/>
            <person name="Pohl T."/>
            <person name="Merkel B.J."/>
            <person name="Hornburger P."/>
            <person name="Mueller R.-W."/>
            <person name="Bruemmer F."/>
            <person name="Labrenz M."/>
            <person name="Spormann A.M."/>
            <person name="Op den Camp H."/>
            <person name="Overmann J."/>
            <person name="Amann R."/>
            <person name="Jetten M.S.M."/>
            <person name="Mascher T."/>
            <person name="Medema M.H."/>
            <person name="Devos D.P."/>
            <person name="Kaster A.-K."/>
            <person name="Ovreas L."/>
            <person name="Rohde M."/>
            <person name="Galperin M.Y."/>
            <person name="Jogler C."/>
        </authorList>
    </citation>
    <scope>NUCLEOTIDE SEQUENCE [LARGE SCALE GENOMIC DNA]</scope>
    <source>
        <strain evidence="9 10">KS4</strain>
    </source>
</reference>
<dbReference type="Gene3D" id="3.30.450.20">
    <property type="entry name" value="PAS domain"/>
    <property type="match status" value="1"/>
</dbReference>
<keyword evidence="2 4" id="KW-0807">Transducer</keyword>
<dbReference type="CDD" id="cd06225">
    <property type="entry name" value="HAMP"/>
    <property type="match status" value="1"/>
</dbReference>
<evidence type="ECO:0000256" key="1">
    <source>
        <dbReference type="ARBA" id="ARBA00004370"/>
    </source>
</evidence>
<dbReference type="Pfam" id="PF00672">
    <property type="entry name" value="HAMP"/>
    <property type="match status" value="1"/>
</dbReference>
<evidence type="ECO:0000313" key="10">
    <source>
        <dbReference type="Proteomes" id="UP000317369"/>
    </source>
</evidence>
<keyword evidence="5" id="KW-1133">Transmembrane helix</keyword>
<organism evidence="9 10">
    <name type="scientific">Poriferisphaera corsica</name>
    <dbReference type="NCBI Taxonomy" id="2528020"/>
    <lineage>
        <taxon>Bacteria</taxon>
        <taxon>Pseudomonadati</taxon>
        <taxon>Planctomycetota</taxon>
        <taxon>Phycisphaerae</taxon>
        <taxon>Phycisphaerales</taxon>
        <taxon>Phycisphaeraceae</taxon>
        <taxon>Poriferisphaera</taxon>
    </lineage>
</organism>
<keyword evidence="10" id="KW-1185">Reference proteome</keyword>
<dbReference type="InterPro" id="IPR004089">
    <property type="entry name" value="MCPsignal_dom"/>
</dbReference>
<evidence type="ECO:0000259" key="7">
    <source>
        <dbReference type="PROSITE" id="PS50111"/>
    </source>
</evidence>
<evidence type="ECO:0000256" key="4">
    <source>
        <dbReference type="PROSITE-ProRule" id="PRU00284"/>
    </source>
</evidence>
<dbReference type="AlphaFoldDB" id="A0A517YPD8"/>
<dbReference type="SUPFAM" id="SSF58104">
    <property type="entry name" value="Methyl-accepting chemotaxis protein (MCP) signaling domain"/>
    <property type="match status" value="1"/>
</dbReference>
<dbReference type="CDD" id="cd12913">
    <property type="entry name" value="PDC1_MCP_like"/>
    <property type="match status" value="1"/>
</dbReference>
<dbReference type="RefSeq" id="WP_200761426.1">
    <property type="nucleotide sequence ID" value="NZ_CP036425.1"/>
</dbReference>
<dbReference type="InterPro" id="IPR003660">
    <property type="entry name" value="HAMP_dom"/>
</dbReference>
<dbReference type="PANTHER" id="PTHR32089">
    <property type="entry name" value="METHYL-ACCEPTING CHEMOTAXIS PROTEIN MCPB"/>
    <property type="match status" value="1"/>
</dbReference>
<feature type="signal peptide" evidence="6">
    <location>
        <begin position="1"/>
        <end position="29"/>
    </location>
</feature>
<evidence type="ECO:0000256" key="2">
    <source>
        <dbReference type="ARBA" id="ARBA00023224"/>
    </source>
</evidence>
<dbReference type="GO" id="GO:0007165">
    <property type="term" value="P:signal transduction"/>
    <property type="evidence" value="ECO:0007669"/>
    <property type="project" value="UniProtKB-KW"/>
</dbReference>
<accession>A0A517YPD8</accession>
<feature type="domain" description="HAMP" evidence="8">
    <location>
        <begin position="334"/>
        <end position="388"/>
    </location>
</feature>
<dbReference type="SMART" id="SM00283">
    <property type="entry name" value="MA"/>
    <property type="match status" value="1"/>
</dbReference>
<protein>
    <submittedName>
        <fullName evidence="9">Methyl-accepting chemotaxis protein PctA</fullName>
    </submittedName>
</protein>
<feature type="transmembrane region" description="Helical" evidence="5">
    <location>
        <begin position="310"/>
        <end position="332"/>
    </location>
</feature>
<dbReference type="PROSITE" id="PS50111">
    <property type="entry name" value="CHEMOTAXIS_TRANSDUC_2"/>
    <property type="match status" value="1"/>
</dbReference>
<proteinExistence type="inferred from homology"/>
<evidence type="ECO:0000259" key="8">
    <source>
        <dbReference type="PROSITE" id="PS50885"/>
    </source>
</evidence>
<comment type="similarity">
    <text evidence="3">Belongs to the methyl-accepting chemotaxis (MCP) protein family.</text>
</comment>
<dbReference type="Gene3D" id="1.10.287.950">
    <property type="entry name" value="Methyl-accepting chemotaxis protein"/>
    <property type="match status" value="1"/>
</dbReference>
<evidence type="ECO:0000256" key="3">
    <source>
        <dbReference type="ARBA" id="ARBA00029447"/>
    </source>
</evidence>
<gene>
    <name evidence="9" type="primary">pctA_1</name>
    <name evidence="9" type="ORF">KS4_01240</name>
</gene>
<dbReference type="GO" id="GO:0016020">
    <property type="term" value="C:membrane"/>
    <property type="evidence" value="ECO:0007669"/>
    <property type="project" value="UniProtKB-SubCell"/>
</dbReference>
<keyword evidence="6" id="KW-0732">Signal</keyword>
<evidence type="ECO:0000256" key="6">
    <source>
        <dbReference type="SAM" id="SignalP"/>
    </source>
</evidence>
<name>A0A517YPD8_9BACT</name>
<dbReference type="KEGG" id="pcor:KS4_01240"/>
<dbReference type="SMART" id="SM00304">
    <property type="entry name" value="HAMP"/>
    <property type="match status" value="2"/>
</dbReference>
<keyword evidence="5" id="KW-0472">Membrane</keyword>